<dbReference type="InterPro" id="IPR013542">
    <property type="entry name" value="QueG_DUF1730"/>
</dbReference>
<keyword evidence="2" id="KW-0963">Cytoplasm</keyword>
<evidence type="ECO:0000256" key="6">
    <source>
        <dbReference type="ARBA" id="ARBA00023002"/>
    </source>
</evidence>
<evidence type="ECO:0000256" key="8">
    <source>
        <dbReference type="ARBA" id="ARBA00023014"/>
    </source>
</evidence>
<keyword evidence="6 10" id="KW-0560">Oxidoreductase</keyword>
<dbReference type="PROSITE" id="PS51379">
    <property type="entry name" value="4FE4S_FER_2"/>
    <property type="match status" value="1"/>
</dbReference>
<name>A0A5C0WCQ6_BACIA</name>
<organism evidence="10 11">
    <name type="scientific">Bacillus safensis</name>
    <dbReference type="NCBI Taxonomy" id="561879"/>
    <lineage>
        <taxon>Bacteria</taxon>
        <taxon>Bacillati</taxon>
        <taxon>Bacillota</taxon>
        <taxon>Bacilli</taxon>
        <taxon>Bacillales</taxon>
        <taxon>Bacillaceae</taxon>
        <taxon>Bacillus</taxon>
    </lineage>
</organism>
<keyword evidence="11" id="KW-1185">Reference proteome</keyword>
<dbReference type="Proteomes" id="UP000325032">
    <property type="component" value="Chromosome"/>
</dbReference>
<dbReference type="PANTHER" id="PTHR30002">
    <property type="entry name" value="EPOXYQUEUOSINE REDUCTASE"/>
    <property type="match status" value="1"/>
</dbReference>
<dbReference type="GO" id="GO:0008616">
    <property type="term" value="P:tRNA queuosine(34) biosynthetic process"/>
    <property type="evidence" value="ECO:0007669"/>
    <property type="project" value="UniProtKB-KW"/>
</dbReference>
<dbReference type="GO" id="GO:0051539">
    <property type="term" value="F:4 iron, 4 sulfur cluster binding"/>
    <property type="evidence" value="ECO:0007669"/>
    <property type="project" value="UniProtKB-KW"/>
</dbReference>
<dbReference type="PROSITE" id="PS00198">
    <property type="entry name" value="4FE4S_FER_1"/>
    <property type="match status" value="1"/>
</dbReference>
<proteinExistence type="predicted"/>
<evidence type="ECO:0000259" key="9">
    <source>
        <dbReference type="PROSITE" id="PS51379"/>
    </source>
</evidence>
<dbReference type="InterPro" id="IPR004155">
    <property type="entry name" value="PBS_lyase_HEAT"/>
</dbReference>
<dbReference type="SMART" id="SM00567">
    <property type="entry name" value="EZ_HEAT"/>
    <property type="match status" value="2"/>
</dbReference>
<evidence type="ECO:0000256" key="3">
    <source>
        <dbReference type="ARBA" id="ARBA00022694"/>
    </source>
</evidence>
<sequence>MIHVGELKEELIQYAKEIGVDKIRFASADTFDSLKDRLILHESLGYLSGFEEPDIEKRTNPSLLLPKAKSIVAIALAYPSKMKDAPRSTKDARRGIFCRASWGTDYHVVLKKKLDMLEEFLRSKHVDIRTKSMVDTGELSDRAVAERAGIGFSAKNCMIITPEFGSYVYLAEMITNVPFEPDEKIEDQCGTCNKCVDSCPTGALVNPGQLNSQRCISFLTQTKGFLPDEFRSKIGNRLYGCDTCQTVCPINKGKDFHLHPEMEPDPEIAKPLLKPLLTISNREFKEKYGHVSGSWRGKKPIQRNAILALAHFKDTSALPVLIELMHKDPRPVIRGTAAWAIGKIGDDQQLPELEKALERESDEEAKEEIVKGIELLQTPLNTK</sequence>
<evidence type="ECO:0000256" key="2">
    <source>
        <dbReference type="ARBA" id="ARBA00022490"/>
    </source>
</evidence>
<dbReference type="PANTHER" id="PTHR30002:SF4">
    <property type="entry name" value="EPOXYQUEUOSINE REDUCTASE"/>
    <property type="match status" value="1"/>
</dbReference>
<evidence type="ECO:0000313" key="10">
    <source>
        <dbReference type="EMBL" id="QEK62461.1"/>
    </source>
</evidence>
<gene>
    <name evidence="10" type="primary">queG</name>
    <name evidence="10" type="ORF">FX981_00626</name>
</gene>
<dbReference type="AlphaFoldDB" id="A0A5C0WCQ6"/>
<dbReference type="Pfam" id="PF13646">
    <property type="entry name" value="HEAT_2"/>
    <property type="match status" value="1"/>
</dbReference>
<dbReference type="Gene3D" id="3.30.70.20">
    <property type="match status" value="1"/>
</dbReference>
<keyword evidence="4" id="KW-0479">Metal-binding</keyword>
<evidence type="ECO:0000256" key="1">
    <source>
        <dbReference type="ARBA" id="ARBA00022485"/>
    </source>
</evidence>
<dbReference type="GO" id="GO:0052693">
    <property type="term" value="F:epoxyqueuosine reductase activity"/>
    <property type="evidence" value="ECO:0007669"/>
    <property type="project" value="UniProtKB-EC"/>
</dbReference>
<dbReference type="Pfam" id="PF08331">
    <property type="entry name" value="QueG_DUF1730"/>
    <property type="match status" value="1"/>
</dbReference>
<evidence type="ECO:0000313" key="11">
    <source>
        <dbReference type="Proteomes" id="UP000325032"/>
    </source>
</evidence>
<keyword evidence="8" id="KW-0411">Iron-sulfur</keyword>
<dbReference type="Pfam" id="PF13484">
    <property type="entry name" value="Fer4_16"/>
    <property type="match status" value="1"/>
</dbReference>
<dbReference type="GO" id="GO:0046872">
    <property type="term" value="F:metal ion binding"/>
    <property type="evidence" value="ECO:0007669"/>
    <property type="project" value="UniProtKB-KW"/>
</dbReference>
<keyword evidence="3" id="KW-0819">tRNA processing</keyword>
<dbReference type="EMBL" id="CP043404">
    <property type="protein sequence ID" value="QEK62461.1"/>
    <property type="molecule type" value="Genomic_DNA"/>
</dbReference>
<dbReference type="SUPFAM" id="SSF54862">
    <property type="entry name" value="4Fe-4S ferredoxins"/>
    <property type="match status" value="1"/>
</dbReference>
<dbReference type="InterPro" id="IPR011989">
    <property type="entry name" value="ARM-like"/>
</dbReference>
<keyword evidence="7" id="KW-0408">Iron</keyword>
<dbReference type="InterPro" id="IPR017900">
    <property type="entry name" value="4Fe4S_Fe_S_CS"/>
</dbReference>
<evidence type="ECO:0000256" key="7">
    <source>
        <dbReference type="ARBA" id="ARBA00023004"/>
    </source>
</evidence>
<keyword evidence="1" id="KW-0004">4Fe-4S</keyword>
<dbReference type="SUPFAM" id="SSF48371">
    <property type="entry name" value="ARM repeat"/>
    <property type="match status" value="1"/>
</dbReference>
<keyword evidence="5" id="KW-0671">Queuosine biosynthesis</keyword>
<dbReference type="EC" id="1.17.99.6" evidence="10"/>
<accession>A0A5C0WCQ6</accession>
<dbReference type="InterPro" id="IPR016024">
    <property type="entry name" value="ARM-type_fold"/>
</dbReference>
<dbReference type="InterPro" id="IPR017896">
    <property type="entry name" value="4Fe4S_Fe-S-bd"/>
</dbReference>
<evidence type="ECO:0000256" key="5">
    <source>
        <dbReference type="ARBA" id="ARBA00022785"/>
    </source>
</evidence>
<dbReference type="NCBIfam" id="TIGR00276">
    <property type="entry name" value="tRNA epoxyqueuosine(34) reductase QueG"/>
    <property type="match status" value="1"/>
</dbReference>
<evidence type="ECO:0000256" key="4">
    <source>
        <dbReference type="ARBA" id="ARBA00022723"/>
    </source>
</evidence>
<dbReference type="FunFam" id="3.30.70.20:FF:000037">
    <property type="entry name" value="Epoxyqueuosine reductase"/>
    <property type="match status" value="1"/>
</dbReference>
<dbReference type="Gene3D" id="1.25.10.10">
    <property type="entry name" value="Leucine-rich Repeat Variant"/>
    <property type="match status" value="1"/>
</dbReference>
<protein>
    <submittedName>
        <fullName evidence="10">Epoxyqueuosine reductase</fullName>
        <ecNumber evidence="10">1.17.99.6</ecNumber>
    </submittedName>
</protein>
<feature type="domain" description="4Fe-4S ferredoxin-type" evidence="9">
    <location>
        <begin position="180"/>
        <end position="209"/>
    </location>
</feature>
<reference evidence="10 11" key="1">
    <citation type="journal article" date="2018" name="Plant Biotechnol. Rep.">
        <title>Diversity and antifungal activity of endophytic bacteria associated with Panax ginseng seedlings.</title>
        <authorList>
            <person name="Park J.M."/>
            <person name="Hong C.E."/>
            <person name="Jo S.H."/>
        </authorList>
    </citation>
    <scope>NUCLEOTIDE SEQUENCE [LARGE SCALE GENOMIC DNA]</scope>
    <source>
        <strain evidence="10 11">PgKB20</strain>
    </source>
</reference>
<dbReference type="InterPro" id="IPR004453">
    <property type="entry name" value="QueG"/>
</dbReference>